<comment type="caution">
    <text evidence="2">The sequence shown here is derived from an EMBL/GenBank/DDBJ whole genome shotgun (WGS) entry which is preliminary data.</text>
</comment>
<dbReference type="OrthoDB" id="5958581at2759"/>
<evidence type="ECO:0000313" key="3">
    <source>
        <dbReference type="Proteomes" id="UP000225706"/>
    </source>
</evidence>
<feature type="region of interest" description="Disordered" evidence="1">
    <location>
        <begin position="39"/>
        <end position="58"/>
    </location>
</feature>
<sequence length="336" mass="38485">MVHDSSAHVYPNSGKSDDIDPALTSYVIDFAKKEGKPALPRPCSVTRRNRPHPSQNFLNWRIPSAPPASHKTSNANKAFLNLSLLETKERFYDEYVGRFNSEKHVLCKEIGSLSPCYPTRSKLPQSAGLKGEPNEERSCPRRCTVLPLCISKDAGHKYDSLVSRTPSKEKRIVESCLDAGDIGYIRKNFAYVVRPEAIPAIHQWLKSQDETVRDVVFRFFNKLNGNSTRNQDREMDRKSCKFRRFIGKKTTEEISRTGRNLITDQVRQKLSKGKQAIKCPTLRRSSKSKRRPMISAEDLITNKSTMFMQPHRCLPGQFEIHPEFHFNRFGKNLAVF</sequence>
<accession>A0A2B4S1W4</accession>
<proteinExistence type="predicted"/>
<reference evidence="3" key="1">
    <citation type="journal article" date="2017" name="bioRxiv">
        <title>Comparative analysis of the genomes of Stylophora pistillata and Acropora digitifera provides evidence for extensive differences between species of corals.</title>
        <authorList>
            <person name="Voolstra C.R."/>
            <person name="Li Y."/>
            <person name="Liew Y.J."/>
            <person name="Baumgarten S."/>
            <person name="Zoccola D."/>
            <person name="Flot J.-F."/>
            <person name="Tambutte S."/>
            <person name="Allemand D."/>
            <person name="Aranda M."/>
        </authorList>
    </citation>
    <scope>NUCLEOTIDE SEQUENCE [LARGE SCALE GENOMIC DNA]</scope>
</reference>
<organism evidence="2 3">
    <name type="scientific">Stylophora pistillata</name>
    <name type="common">Smooth cauliflower coral</name>
    <dbReference type="NCBI Taxonomy" id="50429"/>
    <lineage>
        <taxon>Eukaryota</taxon>
        <taxon>Metazoa</taxon>
        <taxon>Cnidaria</taxon>
        <taxon>Anthozoa</taxon>
        <taxon>Hexacorallia</taxon>
        <taxon>Scleractinia</taxon>
        <taxon>Astrocoeniina</taxon>
        <taxon>Pocilloporidae</taxon>
        <taxon>Stylophora</taxon>
    </lineage>
</organism>
<dbReference type="AlphaFoldDB" id="A0A2B4S1W4"/>
<keyword evidence="3" id="KW-1185">Reference proteome</keyword>
<gene>
    <name evidence="2" type="ORF">AWC38_SpisGene12888</name>
</gene>
<name>A0A2B4S1W4_STYPI</name>
<dbReference type="EMBL" id="LSMT01000235">
    <property type="protein sequence ID" value="PFX22567.1"/>
    <property type="molecule type" value="Genomic_DNA"/>
</dbReference>
<dbReference type="Proteomes" id="UP000225706">
    <property type="component" value="Unassembled WGS sequence"/>
</dbReference>
<protein>
    <submittedName>
        <fullName evidence="2">Uncharacterized protein</fullName>
    </submittedName>
</protein>
<evidence type="ECO:0000313" key="2">
    <source>
        <dbReference type="EMBL" id="PFX22567.1"/>
    </source>
</evidence>
<evidence type="ECO:0000256" key="1">
    <source>
        <dbReference type="SAM" id="MobiDB-lite"/>
    </source>
</evidence>